<accession>A0A1J8PXX7</accession>
<gene>
    <name evidence="1" type="ORF">AZE42_06910</name>
</gene>
<organism evidence="1 2">
    <name type="scientific">Rhizopogon vesiculosus</name>
    <dbReference type="NCBI Taxonomy" id="180088"/>
    <lineage>
        <taxon>Eukaryota</taxon>
        <taxon>Fungi</taxon>
        <taxon>Dikarya</taxon>
        <taxon>Basidiomycota</taxon>
        <taxon>Agaricomycotina</taxon>
        <taxon>Agaricomycetes</taxon>
        <taxon>Agaricomycetidae</taxon>
        <taxon>Boletales</taxon>
        <taxon>Suillineae</taxon>
        <taxon>Rhizopogonaceae</taxon>
        <taxon>Rhizopogon</taxon>
    </lineage>
</organism>
<evidence type="ECO:0000313" key="2">
    <source>
        <dbReference type="Proteomes" id="UP000183567"/>
    </source>
</evidence>
<dbReference type="AlphaFoldDB" id="A0A1J8PXX7"/>
<dbReference type="OrthoDB" id="428577at2759"/>
<sequence length="81" mass="8797">MATLLKRQNGIAKKDYVVVPKQPWLDGIATGPGVVKQFVAVPYGSGYSIEHQITGTETTGGIQFEVIPTYQTLFGNDDDQP</sequence>
<comment type="caution">
    <text evidence="1">The sequence shown here is derived from an EMBL/GenBank/DDBJ whole genome shotgun (WGS) entry which is preliminary data.</text>
</comment>
<protein>
    <submittedName>
        <fullName evidence="1">Uncharacterized protein</fullName>
    </submittedName>
</protein>
<evidence type="ECO:0000313" key="1">
    <source>
        <dbReference type="EMBL" id="OJA12587.1"/>
    </source>
</evidence>
<name>A0A1J8PXX7_9AGAM</name>
<dbReference type="Proteomes" id="UP000183567">
    <property type="component" value="Unassembled WGS sequence"/>
</dbReference>
<dbReference type="STRING" id="180088.A0A1J8PXX7"/>
<proteinExistence type="predicted"/>
<dbReference type="EMBL" id="LVVM01004581">
    <property type="protein sequence ID" value="OJA12587.1"/>
    <property type="molecule type" value="Genomic_DNA"/>
</dbReference>
<reference evidence="1 2" key="1">
    <citation type="submission" date="2016-03" db="EMBL/GenBank/DDBJ databases">
        <title>Comparative genomics of the ectomycorrhizal sister species Rhizopogon vinicolor and Rhizopogon vesiculosus (Basidiomycota: Boletales) reveals a divergence of the mating type B locus.</title>
        <authorList>
            <person name="Mujic A.B."/>
            <person name="Kuo A."/>
            <person name="Tritt A."/>
            <person name="Lipzen A."/>
            <person name="Chen C."/>
            <person name="Johnson J."/>
            <person name="Sharma A."/>
            <person name="Barry K."/>
            <person name="Grigoriev I.V."/>
            <person name="Spatafora J.W."/>
        </authorList>
    </citation>
    <scope>NUCLEOTIDE SEQUENCE [LARGE SCALE GENOMIC DNA]</scope>
    <source>
        <strain evidence="1 2">AM-OR11-056</strain>
    </source>
</reference>
<keyword evidence="2" id="KW-1185">Reference proteome</keyword>